<dbReference type="SUPFAM" id="SSF57850">
    <property type="entry name" value="RING/U-box"/>
    <property type="match status" value="1"/>
</dbReference>
<feature type="domain" description="RING-type" evidence="6">
    <location>
        <begin position="787"/>
        <end position="826"/>
    </location>
</feature>
<feature type="compositionally biased region" description="Low complexity" evidence="5">
    <location>
        <begin position="308"/>
        <end position="329"/>
    </location>
</feature>
<dbReference type="PANTHER" id="PTHR23327">
    <property type="entry name" value="RING FINGER PROTEIN 127"/>
    <property type="match status" value="1"/>
</dbReference>
<feature type="region of interest" description="Disordered" evidence="5">
    <location>
        <begin position="504"/>
        <end position="526"/>
    </location>
</feature>
<feature type="region of interest" description="Disordered" evidence="5">
    <location>
        <begin position="78"/>
        <end position="108"/>
    </location>
</feature>
<feature type="compositionally biased region" description="Acidic residues" evidence="5">
    <location>
        <begin position="447"/>
        <end position="468"/>
    </location>
</feature>
<accession>A0A0F7SJC1</accession>
<dbReference type="EMBL" id="LN483249">
    <property type="protein sequence ID" value="CDZ97748.1"/>
    <property type="molecule type" value="Genomic_DNA"/>
</dbReference>
<dbReference type="Pfam" id="PF13920">
    <property type="entry name" value="zf-C3HC4_3"/>
    <property type="match status" value="1"/>
</dbReference>
<dbReference type="InterPro" id="IPR017907">
    <property type="entry name" value="Znf_RING_CS"/>
</dbReference>
<dbReference type="Gene3D" id="3.30.40.10">
    <property type="entry name" value="Zinc/RING finger domain, C3HC4 (zinc finger)"/>
    <property type="match status" value="1"/>
</dbReference>
<feature type="compositionally biased region" description="Low complexity" evidence="5">
    <location>
        <begin position="264"/>
        <end position="286"/>
    </location>
</feature>
<dbReference type="SMART" id="SM00184">
    <property type="entry name" value="RING"/>
    <property type="match status" value="1"/>
</dbReference>
<protein>
    <submittedName>
        <fullName evidence="8">Ring finger protein</fullName>
    </submittedName>
</protein>
<dbReference type="InterPro" id="IPR004331">
    <property type="entry name" value="SPX_dom"/>
</dbReference>
<feature type="compositionally biased region" description="Basic and acidic residues" evidence="5">
    <location>
        <begin position="96"/>
        <end position="108"/>
    </location>
</feature>
<feature type="region of interest" description="Disordered" evidence="5">
    <location>
        <begin position="138"/>
        <end position="159"/>
    </location>
</feature>
<proteinExistence type="predicted"/>
<evidence type="ECO:0000259" key="7">
    <source>
        <dbReference type="PROSITE" id="PS51382"/>
    </source>
</evidence>
<feature type="region of interest" description="Disordered" evidence="5">
    <location>
        <begin position="354"/>
        <end position="387"/>
    </location>
</feature>
<feature type="compositionally biased region" description="Polar residues" evidence="5">
    <location>
        <begin position="355"/>
        <end position="366"/>
    </location>
</feature>
<feature type="region of interest" description="Disordered" evidence="5">
    <location>
        <begin position="407"/>
        <end position="478"/>
    </location>
</feature>
<dbReference type="Pfam" id="PF03105">
    <property type="entry name" value="SPX"/>
    <property type="match status" value="1"/>
</dbReference>
<evidence type="ECO:0000256" key="5">
    <source>
        <dbReference type="SAM" id="MobiDB-lite"/>
    </source>
</evidence>
<dbReference type="InterPro" id="IPR013083">
    <property type="entry name" value="Znf_RING/FYVE/PHD"/>
</dbReference>
<evidence type="ECO:0000256" key="2">
    <source>
        <dbReference type="ARBA" id="ARBA00022771"/>
    </source>
</evidence>
<organism evidence="8">
    <name type="scientific">Phaffia rhodozyma</name>
    <name type="common">Yeast</name>
    <name type="synonym">Xanthophyllomyces dendrorhous</name>
    <dbReference type="NCBI Taxonomy" id="264483"/>
    <lineage>
        <taxon>Eukaryota</taxon>
        <taxon>Fungi</taxon>
        <taxon>Dikarya</taxon>
        <taxon>Basidiomycota</taxon>
        <taxon>Agaricomycotina</taxon>
        <taxon>Tremellomycetes</taxon>
        <taxon>Cystofilobasidiales</taxon>
        <taxon>Mrakiaceae</taxon>
        <taxon>Phaffia</taxon>
    </lineage>
</organism>
<evidence type="ECO:0000256" key="3">
    <source>
        <dbReference type="ARBA" id="ARBA00022833"/>
    </source>
</evidence>
<dbReference type="InterPro" id="IPR001841">
    <property type="entry name" value="Znf_RING"/>
</dbReference>
<keyword evidence="1" id="KW-0479">Metal-binding</keyword>
<keyword evidence="3" id="KW-0862">Zinc</keyword>
<evidence type="ECO:0000256" key="1">
    <source>
        <dbReference type="ARBA" id="ARBA00022723"/>
    </source>
</evidence>
<dbReference type="PANTHER" id="PTHR23327:SF51">
    <property type="entry name" value="TRANSCRIPTIONAL REGULATOR OF YEAST FORM ADHERENCE 3"/>
    <property type="match status" value="1"/>
</dbReference>
<dbReference type="GO" id="GO:0008270">
    <property type="term" value="F:zinc ion binding"/>
    <property type="evidence" value="ECO:0007669"/>
    <property type="project" value="UniProtKB-KW"/>
</dbReference>
<dbReference type="PROSITE" id="PS50089">
    <property type="entry name" value="ZF_RING_2"/>
    <property type="match status" value="1"/>
</dbReference>
<evidence type="ECO:0000256" key="4">
    <source>
        <dbReference type="PROSITE-ProRule" id="PRU00175"/>
    </source>
</evidence>
<keyword evidence="2 4" id="KW-0863">Zinc-finger</keyword>
<name>A0A0F7SJC1_PHARH</name>
<dbReference type="PROSITE" id="PS00518">
    <property type="entry name" value="ZF_RING_1"/>
    <property type="match status" value="1"/>
</dbReference>
<feature type="domain" description="SPX" evidence="7">
    <location>
        <begin position="1"/>
        <end position="739"/>
    </location>
</feature>
<evidence type="ECO:0000259" key="6">
    <source>
        <dbReference type="PROSITE" id="PS50089"/>
    </source>
</evidence>
<dbReference type="AlphaFoldDB" id="A0A0F7SJC1"/>
<sequence length="882" mass="97149">MKYSQEYARILESSGFPLEWRESAIEYKQLKKLIKKVSNELTSLGLNPVVLNRLLHPPIPAPTDKLIPPVLSVDQHKQRSSSLFVHPSESPSEGSTGRHLDQSSSVDHSEIELEFLAESSDEDEDDDRDESNSRYLNASFSSAEKGKESNAQISDDDGAHKRAVQTWLDDTGKRFRVKVRGEGVSPGESEEDDFAVGQEEAEAELAHKRIRTRNERKVRRESVAVRGGFMAEYEIGGSTNHPIPRLRLVPLHNSATSIRRKSLDSSLDTSHSPSPSSLPRILDSSPAPMHWSPSSIHHALPTDDDSRPSNAQSPQASPSLSSSSPVPSNLDAQFAQPVFNRRLAQIHLDDWDVQSEATSEISSNDPTPGVDDGPREPLMASTPRDLGRTVVQSPIWALREGSEQGFLDAGIRRGTSRGDKKSTETANVASSSSSSSSSATLTKEDDGICEADNEEDEENEEDDEDGDGSEVVPPGFTSVIGSSPGLCVPLLAIQPATPEGMLKYGGAGKPVEDEDSFELDGGGAREPSVITNGLSHQVDGKILSERVAPPQKELYIELASDLEFFNVLTHALNALDNLQRNQQAIFRKTVEHLCESISSASKPNDPTIHSKNSLGAKVKASFSKHDGYSDLYAWREIFTLWIEAEIFESGAERDRGERSIEEAEKRLKAFAGELTRRNLGDRRTLKSRDSRAAFNTFLQLNLTLLDLKKFQTANVKAARKILKKHDKRTALTAAQGFPQFVRSSLDAASGDNIKTWTLFDSSLPHVLLASLTATLLPIIPSLEDYSCLICTSIAFKPIRLDCGHLFCVRCLAKMQRRGKDLCPLCRAPVLAIANARNLDTEAMDYMKLYFPREVKIKQRENEKEVAKEDMESAGLDGKCIIC</sequence>
<reference evidence="8" key="1">
    <citation type="submission" date="2014-08" db="EMBL/GenBank/DDBJ databases">
        <authorList>
            <person name="Sharma Rahul"/>
            <person name="Thines Marco"/>
        </authorList>
    </citation>
    <scope>NUCLEOTIDE SEQUENCE</scope>
</reference>
<feature type="region of interest" description="Disordered" evidence="5">
    <location>
        <begin position="259"/>
        <end position="329"/>
    </location>
</feature>
<dbReference type="PROSITE" id="PS51382">
    <property type="entry name" value="SPX"/>
    <property type="match status" value="1"/>
</dbReference>
<evidence type="ECO:0000313" key="8">
    <source>
        <dbReference type="EMBL" id="CDZ97748.1"/>
    </source>
</evidence>